<dbReference type="Proteomes" id="UP000245207">
    <property type="component" value="Unassembled WGS sequence"/>
</dbReference>
<comment type="caution">
    <text evidence="1">The sequence shown here is derived from an EMBL/GenBank/DDBJ whole genome shotgun (WGS) entry which is preliminary data.</text>
</comment>
<dbReference type="AlphaFoldDB" id="A0A2U1QKA6"/>
<reference evidence="1 2" key="1">
    <citation type="journal article" date="2018" name="Mol. Plant">
        <title>The genome of Artemisia annua provides insight into the evolution of Asteraceae family and artemisinin biosynthesis.</title>
        <authorList>
            <person name="Shen Q."/>
            <person name="Zhang L."/>
            <person name="Liao Z."/>
            <person name="Wang S."/>
            <person name="Yan T."/>
            <person name="Shi P."/>
            <person name="Liu M."/>
            <person name="Fu X."/>
            <person name="Pan Q."/>
            <person name="Wang Y."/>
            <person name="Lv Z."/>
            <person name="Lu X."/>
            <person name="Zhang F."/>
            <person name="Jiang W."/>
            <person name="Ma Y."/>
            <person name="Chen M."/>
            <person name="Hao X."/>
            <person name="Li L."/>
            <person name="Tang Y."/>
            <person name="Lv G."/>
            <person name="Zhou Y."/>
            <person name="Sun X."/>
            <person name="Brodelius P.E."/>
            <person name="Rose J.K.C."/>
            <person name="Tang K."/>
        </authorList>
    </citation>
    <scope>NUCLEOTIDE SEQUENCE [LARGE SCALE GENOMIC DNA]</scope>
    <source>
        <strain evidence="2">cv. Huhao1</strain>
        <tissue evidence="1">Leaf</tissue>
    </source>
</reference>
<organism evidence="1 2">
    <name type="scientific">Artemisia annua</name>
    <name type="common">Sweet wormwood</name>
    <dbReference type="NCBI Taxonomy" id="35608"/>
    <lineage>
        <taxon>Eukaryota</taxon>
        <taxon>Viridiplantae</taxon>
        <taxon>Streptophyta</taxon>
        <taxon>Embryophyta</taxon>
        <taxon>Tracheophyta</taxon>
        <taxon>Spermatophyta</taxon>
        <taxon>Magnoliopsida</taxon>
        <taxon>eudicotyledons</taxon>
        <taxon>Gunneridae</taxon>
        <taxon>Pentapetalae</taxon>
        <taxon>asterids</taxon>
        <taxon>campanulids</taxon>
        <taxon>Asterales</taxon>
        <taxon>Asteraceae</taxon>
        <taxon>Asteroideae</taxon>
        <taxon>Anthemideae</taxon>
        <taxon>Artemisiinae</taxon>
        <taxon>Artemisia</taxon>
    </lineage>
</organism>
<gene>
    <name evidence="1" type="ORF">CTI12_AA019380</name>
</gene>
<dbReference type="EMBL" id="PKPP01000068">
    <property type="protein sequence ID" value="PWA98423.1"/>
    <property type="molecule type" value="Genomic_DNA"/>
</dbReference>
<proteinExistence type="predicted"/>
<accession>A0A2U1QKA6</accession>
<protein>
    <submittedName>
        <fullName evidence="1">Uncharacterized protein</fullName>
    </submittedName>
</protein>
<evidence type="ECO:0000313" key="1">
    <source>
        <dbReference type="EMBL" id="PWA98423.1"/>
    </source>
</evidence>
<evidence type="ECO:0000313" key="2">
    <source>
        <dbReference type="Proteomes" id="UP000245207"/>
    </source>
</evidence>
<name>A0A2U1QKA6_ARTAN</name>
<sequence length="142" mass="16434">MLVMNPFEGQQEFIHLYAPIVRGHLLNVPHHVSIISDDQNRFIIVYVRVVNQVSFYHLYDFAVGVWVVRESVLAGNELLGIIGFMVADDENHLLYTFFYHPLVVVNQNPVYSITQIWDHDVGGPRFSQVFFLWVTLELSVAM</sequence>
<keyword evidence="2" id="KW-1185">Reference proteome</keyword>